<name>A0A0A8ZDR5_ARUDO</name>
<dbReference type="AlphaFoldDB" id="A0A0A8ZDR5"/>
<protein>
    <submittedName>
        <fullName evidence="1">Uncharacterized protein</fullName>
    </submittedName>
</protein>
<accession>A0A0A8ZDR5</accession>
<organism evidence="1">
    <name type="scientific">Arundo donax</name>
    <name type="common">Giant reed</name>
    <name type="synonym">Donax arundinaceus</name>
    <dbReference type="NCBI Taxonomy" id="35708"/>
    <lineage>
        <taxon>Eukaryota</taxon>
        <taxon>Viridiplantae</taxon>
        <taxon>Streptophyta</taxon>
        <taxon>Embryophyta</taxon>
        <taxon>Tracheophyta</taxon>
        <taxon>Spermatophyta</taxon>
        <taxon>Magnoliopsida</taxon>
        <taxon>Liliopsida</taxon>
        <taxon>Poales</taxon>
        <taxon>Poaceae</taxon>
        <taxon>PACMAD clade</taxon>
        <taxon>Arundinoideae</taxon>
        <taxon>Arundineae</taxon>
        <taxon>Arundo</taxon>
    </lineage>
</organism>
<reference evidence="1" key="1">
    <citation type="submission" date="2014-09" db="EMBL/GenBank/DDBJ databases">
        <authorList>
            <person name="Magalhaes I.L.F."/>
            <person name="Oliveira U."/>
            <person name="Santos F.R."/>
            <person name="Vidigal T.H.D.A."/>
            <person name="Brescovit A.D."/>
            <person name="Santos A.J."/>
        </authorList>
    </citation>
    <scope>NUCLEOTIDE SEQUENCE</scope>
    <source>
        <tissue evidence="1">Shoot tissue taken approximately 20 cm above the soil surface</tissue>
    </source>
</reference>
<proteinExistence type="predicted"/>
<evidence type="ECO:0000313" key="1">
    <source>
        <dbReference type="EMBL" id="JAD33002.1"/>
    </source>
</evidence>
<sequence length="40" mass="4631">MSGGEDDAFCSPVLEVRRSRWLPVAIRSTRQRDLKQGTRR</sequence>
<reference evidence="1" key="2">
    <citation type="journal article" date="2015" name="Data Brief">
        <title>Shoot transcriptome of the giant reed, Arundo donax.</title>
        <authorList>
            <person name="Barrero R.A."/>
            <person name="Guerrero F.D."/>
            <person name="Moolhuijzen P."/>
            <person name="Goolsby J.A."/>
            <person name="Tidwell J."/>
            <person name="Bellgard S.E."/>
            <person name="Bellgard M.I."/>
        </authorList>
    </citation>
    <scope>NUCLEOTIDE SEQUENCE</scope>
    <source>
        <tissue evidence="1">Shoot tissue taken approximately 20 cm above the soil surface</tissue>
    </source>
</reference>
<dbReference type="EMBL" id="GBRH01264893">
    <property type="protein sequence ID" value="JAD33002.1"/>
    <property type="molecule type" value="Transcribed_RNA"/>
</dbReference>